<dbReference type="PROSITE" id="PS50943">
    <property type="entry name" value="HTH_CROC1"/>
    <property type="match status" value="1"/>
</dbReference>
<evidence type="ECO:0000313" key="5">
    <source>
        <dbReference type="Proteomes" id="UP000051010"/>
    </source>
</evidence>
<comment type="caution">
    <text evidence="4">The sequence shown here is derived from an EMBL/GenBank/DDBJ whole genome shotgun (WGS) entry which is preliminary data.</text>
</comment>
<dbReference type="Proteomes" id="UP000051010">
    <property type="component" value="Unassembled WGS sequence"/>
</dbReference>
<dbReference type="RefSeq" id="WP_054735752.1">
    <property type="nucleotide sequence ID" value="NZ_AZFZ01000051.1"/>
</dbReference>
<evidence type="ECO:0000256" key="1">
    <source>
        <dbReference type="ARBA" id="ARBA00023125"/>
    </source>
</evidence>
<feature type="transmembrane region" description="Helical" evidence="2">
    <location>
        <begin position="85"/>
        <end position="103"/>
    </location>
</feature>
<evidence type="ECO:0000256" key="2">
    <source>
        <dbReference type="SAM" id="Phobius"/>
    </source>
</evidence>
<dbReference type="Gene3D" id="1.10.260.40">
    <property type="entry name" value="lambda repressor-like DNA-binding domains"/>
    <property type="match status" value="1"/>
</dbReference>
<dbReference type="PANTHER" id="PTHR46558">
    <property type="entry name" value="TRACRIPTIONAL REGULATORY PROTEIN-RELATED-RELATED"/>
    <property type="match status" value="1"/>
</dbReference>
<keyword evidence="1 4" id="KW-0238">DNA-binding</keyword>
<feature type="transmembrane region" description="Helical" evidence="2">
    <location>
        <begin position="173"/>
        <end position="193"/>
    </location>
</feature>
<dbReference type="SUPFAM" id="SSF47413">
    <property type="entry name" value="lambda repressor-like DNA-binding domains"/>
    <property type="match status" value="1"/>
</dbReference>
<evidence type="ECO:0000313" key="4">
    <source>
        <dbReference type="EMBL" id="KRM41818.1"/>
    </source>
</evidence>
<dbReference type="InterPro" id="IPR001387">
    <property type="entry name" value="Cro/C1-type_HTH"/>
</dbReference>
<dbReference type="PATRIC" id="fig|1423786.4.peg.2329"/>
<dbReference type="GO" id="GO:0003677">
    <property type="term" value="F:DNA binding"/>
    <property type="evidence" value="ECO:0007669"/>
    <property type="project" value="UniProtKB-KW"/>
</dbReference>
<keyword evidence="2" id="KW-0812">Transmembrane</keyword>
<dbReference type="InterPro" id="IPR010982">
    <property type="entry name" value="Lambda_DNA-bd_dom_sf"/>
</dbReference>
<organism evidence="4 5">
    <name type="scientific">Lentilactobacillus parafarraginis DSM 18390 = JCM 14109</name>
    <dbReference type="NCBI Taxonomy" id="1423786"/>
    <lineage>
        <taxon>Bacteria</taxon>
        <taxon>Bacillati</taxon>
        <taxon>Bacillota</taxon>
        <taxon>Bacilli</taxon>
        <taxon>Lactobacillales</taxon>
        <taxon>Lactobacillaceae</taxon>
        <taxon>Lentilactobacillus</taxon>
    </lineage>
</organism>
<keyword evidence="2" id="KW-1133">Transmembrane helix</keyword>
<feature type="transmembrane region" description="Helical" evidence="2">
    <location>
        <begin position="109"/>
        <end position="127"/>
    </location>
</feature>
<name>A0A0R1YHZ4_9LACO</name>
<evidence type="ECO:0000259" key="3">
    <source>
        <dbReference type="PROSITE" id="PS50943"/>
    </source>
</evidence>
<protein>
    <submittedName>
        <fullName evidence="4">DNA-binding helix-turn-helix protein</fullName>
    </submittedName>
</protein>
<dbReference type="AlphaFoldDB" id="A0A0R1YHZ4"/>
<keyword evidence="2" id="KW-0472">Membrane</keyword>
<dbReference type="Pfam" id="PF01381">
    <property type="entry name" value="HTH_3"/>
    <property type="match status" value="1"/>
</dbReference>
<sequence length="199" mass="22071">MDDDQFSNQLKNRRKQHSLTQQQLADKLSVSRETVSGWETGRNQPDINTLRKLAKIYGISLDQLVSSANDSDMKAIMRASGHSRLFLYTNSALDVILAVLVIERLTQDIPRSAFGFLDILVLAVLGLRLLRTRIAIKKAFVVTSGLFIPGYTLFAVVAIASAVMNAFNMGLEIQYVLAFTGLLAILNLGLLLWHAVTHK</sequence>
<feature type="transmembrane region" description="Helical" evidence="2">
    <location>
        <begin position="139"/>
        <end position="167"/>
    </location>
</feature>
<proteinExistence type="predicted"/>
<accession>A0A0R1YHZ4</accession>
<gene>
    <name evidence="4" type="ORF">FD47_GL002216</name>
</gene>
<reference evidence="4 5" key="1">
    <citation type="journal article" date="2015" name="Genome Announc.">
        <title>Expanding the biotechnology potential of lactobacilli through comparative genomics of 213 strains and associated genera.</title>
        <authorList>
            <person name="Sun Z."/>
            <person name="Harris H.M."/>
            <person name="McCann A."/>
            <person name="Guo C."/>
            <person name="Argimon S."/>
            <person name="Zhang W."/>
            <person name="Yang X."/>
            <person name="Jeffery I.B."/>
            <person name="Cooney J.C."/>
            <person name="Kagawa T.F."/>
            <person name="Liu W."/>
            <person name="Song Y."/>
            <person name="Salvetti E."/>
            <person name="Wrobel A."/>
            <person name="Rasinkangas P."/>
            <person name="Parkhill J."/>
            <person name="Rea M.C."/>
            <person name="O'Sullivan O."/>
            <person name="Ritari J."/>
            <person name="Douillard F.P."/>
            <person name="Paul Ross R."/>
            <person name="Yang R."/>
            <person name="Briner A.E."/>
            <person name="Felis G.E."/>
            <person name="de Vos W.M."/>
            <person name="Barrangou R."/>
            <person name="Klaenhammer T.R."/>
            <person name="Caufield P.W."/>
            <person name="Cui Y."/>
            <person name="Zhang H."/>
            <person name="O'Toole P.W."/>
        </authorList>
    </citation>
    <scope>NUCLEOTIDE SEQUENCE [LARGE SCALE GENOMIC DNA]</scope>
    <source>
        <strain evidence="4 5">DSM 18390</strain>
    </source>
</reference>
<dbReference type="EMBL" id="AZFZ01000051">
    <property type="protein sequence ID" value="KRM41818.1"/>
    <property type="molecule type" value="Genomic_DNA"/>
</dbReference>
<feature type="domain" description="HTH cro/C1-type" evidence="3">
    <location>
        <begin position="10"/>
        <end position="64"/>
    </location>
</feature>
<dbReference type="SMART" id="SM00530">
    <property type="entry name" value="HTH_XRE"/>
    <property type="match status" value="1"/>
</dbReference>
<dbReference type="CDD" id="cd00093">
    <property type="entry name" value="HTH_XRE"/>
    <property type="match status" value="1"/>
</dbReference>
<dbReference type="PANTHER" id="PTHR46558:SF4">
    <property type="entry name" value="DNA-BIDING PHAGE PROTEIN"/>
    <property type="match status" value="1"/>
</dbReference>